<organism evidence="3 4">
    <name type="scientific">Phlebiopsis gigantea (strain 11061_1 CR5-6)</name>
    <name type="common">White-rot fungus</name>
    <name type="synonym">Peniophora gigantea</name>
    <dbReference type="NCBI Taxonomy" id="745531"/>
    <lineage>
        <taxon>Eukaryota</taxon>
        <taxon>Fungi</taxon>
        <taxon>Dikarya</taxon>
        <taxon>Basidiomycota</taxon>
        <taxon>Agaricomycotina</taxon>
        <taxon>Agaricomycetes</taxon>
        <taxon>Polyporales</taxon>
        <taxon>Phanerochaetaceae</taxon>
        <taxon>Phlebiopsis</taxon>
    </lineage>
</organism>
<gene>
    <name evidence="3" type="ORF">PHLGIDRAFT_131247</name>
</gene>
<dbReference type="CDD" id="cd13426">
    <property type="entry name" value="Peptidase_G1"/>
    <property type="match status" value="1"/>
</dbReference>
<dbReference type="InterPro" id="IPR000250">
    <property type="entry name" value="Peptidase_G1"/>
</dbReference>
<feature type="active site" description="Proton acceptor" evidence="1">
    <location>
        <position position="181"/>
    </location>
</feature>
<evidence type="ECO:0000256" key="1">
    <source>
        <dbReference type="PIRSR" id="PIRSR600250-50"/>
    </source>
</evidence>
<reference evidence="3 4" key="1">
    <citation type="journal article" date="2014" name="PLoS Genet.">
        <title>Analysis of the Phlebiopsis gigantea genome, transcriptome and secretome provides insight into its pioneer colonization strategies of wood.</title>
        <authorList>
            <person name="Hori C."/>
            <person name="Ishida T."/>
            <person name="Igarashi K."/>
            <person name="Samejima M."/>
            <person name="Suzuki H."/>
            <person name="Master E."/>
            <person name="Ferreira P."/>
            <person name="Ruiz-Duenas F.J."/>
            <person name="Held B."/>
            <person name="Canessa P."/>
            <person name="Larrondo L.F."/>
            <person name="Schmoll M."/>
            <person name="Druzhinina I.S."/>
            <person name="Kubicek C.P."/>
            <person name="Gaskell J.A."/>
            <person name="Kersten P."/>
            <person name="St John F."/>
            <person name="Glasner J."/>
            <person name="Sabat G."/>
            <person name="Splinter BonDurant S."/>
            <person name="Syed K."/>
            <person name="Yadav J."/>
            <person name="Mgbeahuruike A.C."/>
            <person name="Kovalchuk A."/>
            <person name="Asiegbu F.O."/>
            <person name="Lackner G."/>
            <person name="Hoffmeister D."/>
            <person name="Rencoret J."/>
            <person name="Gutierrez A."/>
            <person name="Sun H."/>
            <person name="Lindquist E."/>
            <person name="Barry K."/>
            <person name="Riley R."/>
            <person name="Grigoriev I.V."/>
            <person name="Henrissat B."/>
            <person name="Kues U."/>
            <person name="Berka R.M."/>
            <person name="Martinez A.T."/>
            <person name="Covert S.F."/>
            <person name="Blanchette R.A."/>
            <person name="Cullen D."/>
        </authorList>
    </citation>
    <scope>NUCLEOTIDE SEQUENCE [LARGE SCALE GENOMIC DNA]</scope>
    <source>
        <strain evidence="3 4">11061_1 CR5-6</strain>
    </source>
</reference>
<name>A0A0C3P9T4_PHLG1</name>
<proteinExistence type="predicted"/>
<protein>
    <submittedName>
        <fullName evidence="3">Uncharacterized protein</fullName>
    </submittedName>
</protein>
<keyword evidence="2" id="KW-0732">Signal</keyword>
<evidence type="ECO:0000256" key="2">
    <source>
        <dbReference type="SAM" id="SignalP"/>
    </source>
</evidence>
<dbReference type="HOGENOM" id="CLU_066466_0_1_1"/>
<dbReference type="InterPro" id="IPR038656">
    <property type="entry name" value="Peptidase_G1_sf"/>
</dbReference>
<feature type="chain" id="PRO_5002167807" evidence="2">
    <location>
        <begin position="19"/>
        <end position="216"/>
    </location>
</feature>
<dbReference type="SUPFAM" id="SSF49899">
    <property type="entry name" value="Concanavalin A-like lectins/glucanases"/>
    <property type="match status" value="1"/>
</dbReference>
<dbReference type="Pfam" id="PF01828">
    <property type="entry name" value="Peptidase_A4"/>
    <property type="match status" value="1"/>
</dbReference>
<evidence type="ECO:0000313" key="4">
    <source>
        <dbReference type="Proteomes" id="UP000053257"/>
    </source>
</evidence>
<dbReference type="GO" id="GO:0006508">
    <property type="term" value="P:proteolysis"/>
    <property type="evidence" value="ECO:0007669"/>
    <property type="project" value="InterPro"/>
</dbReference>
<dbReference type="InterPro" id="IPR013320">
    <property type="entry name" value="ConA-like_dom_sf"/>
</dbReference>
<dbReference type="GO" id="GO:0070007">
    <property type="term" value="F:glutamic-type endopeptidase activity"/>
    <property type="evidence" value="ECO:0007669"/>
    <property type="project" value="InterPro"/>
</dbReference>
<dbReference type="Proteomes" id="UP000053257">
    <property type="component" value="Unassembled WGS sequence"/>
</dbReference>
<dbReference type="PANTHER" id="PTHR37536:SF1">
    <property type="entry name" value="ASPERGILLOPEPSIN, PUTAITVE (AFU_ORTHOLOGUE AFUA_7G01200)"/>
    <property type="match status" value="1"/>
</dbReference>
<keyword evidence="4" id="KW-1185">Reference proteome</keyword>
<dbReference type="Gene3D" id="2.60.120.700">
    <property type="entry name" value="Peptidase G1"/>
    <property type="match status" value="1"/>
</dbReference>
<feature type="signal peptide" evidence="2">
    <location>
        <begin position="1"/>
        <end position="18"/>
    </location>
</feature>
<dbReference type="PRINTS" id="PR00977">
    <property type="entry name" value="SCYTLDPTASE"/>
</dbReference>
<dbReference type="EMBL" id="KN840782">
    <property type="protein sequence ID" value="KIP01483.1"/>
    <property type="molecule type" value="Genomic_DNA"/>
</dbReference>
<evidence type="ECO:0000313" key="3">
    <source>
        <dbReference type="EMBL" id="KIP01483.1"/>
    </source>
</evidence>
<sequence length="216" mass="22153">MYASSLLVQALLATAAFAVPTQPPRIARRLGARRLGRETLAAESTTTTGPVINASPGTWKTVIGTFTVPAASQLTSATSASAWVGIDGDTCTSAILQVGVDFTVSGSSVTYDGWYEWYPDYAYSVSGIGFSAGDSVTLNVTATSKTAGVATITNASKGVSVSKKITSTAALCEQDAEWQVEVFSSGGVVVPSPPVVFTKEEAITNNGTIIIPSGSA</sequence>
<dbReference type="OrthoDB" id="2862635at2759"/>
<dbReference type="AlphaFoldDB" id="A0A0C3P9T4"/>
<dbReference type="PANTHER" id="PTHR37536">
    <property type="entry name" value="PUTATIVE (AFU_ORTHOLOGUE AFUA_3G02970)-RELATED"/>
    <property type="match status" value="1"/>
</dbReference>
<accession>A0A0C3P9T4</accession>
<dbReference type="STRING" id="745531.A0A0C3P9T4"/>